<reference evidence="3" key="1">
    <citation type="submission" date="2017-02" db="UniProtKB">
        <authorList>
            <consortium name="WormBaseParasite"/>
        </authorList>
    </citation>
    <scope>IDENTIFICATION</scope>
</reference>
<evidence type="ECO:0000313" key="1">
    <source>
        <dbReference type="EMBL" id="VDL82182.1"/>
    </source>
</evidence>
<dbReference type="Proteomes" id="UP000271162">
    <property type="component" value="Unassembled WGS sequence"/>
</dbReference>
<evidence type="ECO:0000313" key="2">
    <source>
        <dbReference type="Proteomes" id="UP000271162"/>
    </source>
</evidence>
<name>A0A0N4YMP2_NIPBR</name>
<organism evidence="3">
    <name type="scientific">Nippostrongylus brasiliensis</name>
    <name type="common">Rat hookworm</name>
    <dbReference type="NCBI Taxonomy" id="27835"/>
    <lineage>
        <taxon>Eukaryota</taxon>
        <taxon>Metazoa</taxon>
        <taxon>Ecdysozoa</taxon>
        <taxon>Nematoda</taxon>
        <taxon>Chromadorea</taxon>
        <taxon>Rhabditida</taxon>
        <taxon>Rhabditina</taxon>
        <taxon>Rhabditomorpha</taxon>
        <taxon>Strongyloidea</taxon>
        <taxon>Heligmosomidae</taxon>
        <taxon>Nippostrongylus</taxon>
    </lineage>
</organism>
<protein>
    <submittedName>
        <fullName evidence="1 3">Uncharacterized protein</fullName>
    </submittedName>
</protein>
<proteinExistence type="predicted"/>
<sequence length="104" mass="12195">MTKKQDRRNAIEIARDGRVIKKTKKLLEKPVNWFATTTRKHRKGEGGRCWRLEEVMMPSKERRWNMLQIEGRDDVNYHVLLSAAYSSFSLSMEICGLQARNVSL</sequence>
<dbReference type="WBParaSite" id="NBR_0001845601-mRNA-1">
    <property type="protein sequence ID" value="NBR_0001845601-mRNA-1"/>
    <property type="gene ID" value="NBR_0001845601"/>
</dbReference>
<dbReference type="AlphaFoldDB" id="A0A0N4YMP2"/>
<reference evidence="1 2" key="2">
    <citation type="submission" date="2018-11" db="EMBL/GenBank/DDBJ databases">
        <authorList>
            <consortium name="Pathogen Informatics"/>
        </authorList>
    </citation>
    <scope>NUCLEOTIDE SEQUENCE [LARGE SCALE GENOMIC DNA]</scope>
</reference>
<dbReference type="EMBL" id="UYSL01023431">
    <property type="protein sequence ID" value="VDL82182.1"/>
    <property type="molecule type" value="Genomic_DNA"/>
</dbReference>
<gene>
    <name evidence="1" type="ORF">NBR_LOCUS18457</name>
</gene>
<keyword evidence="2" id="KW-1185">Reference proteome</keyword>
<evidence type="ECO:0000313" key="3">
    <source>
        <dbReference type="WBParaSite" id="NBR_0001845601-mRNA-1"/>
    </source>
</evidence>
<accession>A0A0N4YMP2</accession>